<dbReference type="AlphaFoldDB" id="A0A6A6BZH8"/>
<dbReference type="RefSeq" id="XP_033659848.1">
    <property type="nucleotide sequence ID" value="XM_033819138.1"/>
</dbReference>
<protein>
    <submittedName>
        <fullName evidence="1">Uncharacterized protein</fullName>
    </submittedName>
</protein>
<organism evidence="1 2">
    <name type="scientific">Zasmidium cellare ATCC 36951</name>
    <dbReference type="NCBI Taxonomy" id="1080233"/>
    <lineage>
        <taxon>Eukaryota</taxon>
        <taxon>Fungi</taxon>
        <taxon>Dikarya</taxon>
        <taxon>Ascomycota</taxon>
        <taxon>Pezizomycotina</taxon>
        <taxon>Dothideomycetes</taxon>
        <taxon>Dothideomycetidae</taxon>
        <taxon>Mycosphaerellales</taxon>
        <taxon>Mycosphaerellaceae</taxon>
        <taxon>Zasmidium</taxon>
    </lineage>
</organism>
<keyword evidence="2" id="KW-1185">Reference proteome</keyword>
<evidence type="ECO:0000313" key="2">
    <source>
        <dbReference type="Proteomes" id="UP000799537"/>
    </source>
</evidence>
<gene>
    <name evidence="1" type="ORF">M409DRAFT_71372</name>
</gene>
<dbReference type="Proteomes" id="UP000799537">
    <property type="component" value="Unassembled WGS sequence"/>
</dbReference>
<name>A0A6A6BZH8_ZASCE</name>
<dbReference type="EMBL" id="ML993645">
    <property type="protein sequence ID" value="KAF2158959.1"/>
    <property type="molecule type" value="Genomic_DNA"/>
</dbReference>
<sequence length="122" mass="13759">MAMIECGHKYKLLEYHLGHGACFVLGNHLSETHWTRLMTRREVPRVVEIVRSTTVSELATFYAPLRERVVEAKLQQLTRSALALPHDNGSQAQVMGMAEQSCTYTQTTAPNGFDFESLFGMI</sequence>
<reference evidence="1" key="1">
    <citation type="journal article" date="2020" name="Stud. Mycol.">
        <title>101 Dothideomycetes genomes: a test case for predicting lifestyles and emergence of pathogens.</title>
        <authorList>
            <person name="Haridas S."/>
            <person name="Albert R."/>
            <person name="Binder M."/>
            <person name="Bloem J."/>
            <person name="Labutti K."/>
            <person name="Salamov A."/>
            <person name="Andreopoulos B."/>
            <person name="Baker S."/>
            <person name="Barry K."/>
            <person name="Bills G."/>
            <person name="Bluhm B."/>
            <person name="Cannon C."/>
            <person name="Castanera R."/>
            <person name="Culley D."/>
            <person name="Daum C."/>
            <person name="Ezra D."/>
            <person name="Gonzalez J."/>
            <person name="Henrissat B."/>
            <person name="Kuo A."/>
            <person name="Liang C."/>
            <person name="Lipzen A."/>
            <person name="Lutzoni F."/>
            <person name="Magnuson J."/>
            <person name="Mondo S."/>
            <person name="Nolan M."/>
            <person name="Ohm R."/>
            <person name="Pangilinan J."/>
            <person name="Park H.-J."/>
            <person name="Ramirez L."/>
            <person name="Alfaro M."/>
            <person name="Sun H."/>
            <person name="Tritt A."/>
            <person name="Yoshinaga Y."/>
            <person name="Zwiers L.-H."/>
            <person name="Turgeon B."/>
            <person name="Goodwin S."/>
            <person name="Spatafora J."/>
            <person name="Crous P."/>
            <person name="Grigoriev I."/>
        </authorList>
    </citation>
    <scope>NUCLEOTIDE SEQUENCE</scope>
    <source>
        <strain evidence="1">ATCC 36951</strain>
    </source>
</reference>
<accession>A0A6A6BZH8</accession>
<dbReference type="GeneID" id="54572410"/>
<proteinExistence type="predicted"/>
<evidence type="ECO:0000313" key="1">
    <source>
        <dbReference type="EMBL" id="KAF2158959.1"/>
    </source>
</evidence>